<feature type="transmembrane region" description="Helical" evidence="8">
    <location>
        <begin position="305"/>
        <end position="325"/>
    </location>
</feature>
<evidence type="ECO:0000256" key="8">
    <source>
        <dbReference type="SAM" id="Phobius"/>
    </source>
</evidence>
<dbReference type="PANTHER" id="PTHR30250">
    <property type="entry name" value="PST FAMILY PREDICTED COLANIC ACID TRANSPORTER"/>
    <property type="match status" value="1"/>
</dbReference>
<evidence type="ECO:0000256" key="1">
    <source>
        <dbReference type="ARBA" id="ARBA00004651"/>
    </source>
</evidence>
<comment type="subcellular location">
    <subcellularLocation>
        <location evidence="1">Cell membrane</location>
        <topology evidence="1">Multi-pass membrane protein</topology>
    </subcellularLocation>
</comment>
<feature type="transmembrane region" description="Helical" evidence="8">
    <location>
        <begin position="378"/>
        <end position="396"/>
    </location>
</feature>
<evidence type="ECO:0000256" key="2">
    <source>
        <dbReference type="ARBA" id="ARBA00007430"/>
    </source>
</evidence>
<keyword evidence="6 8" id="KW-0472">Membrane</keyword>
<evidence type="ECO:0000256" key="7">
    <source>
        <dbReference type="SAM" id="MobiDB-lite"/>
    </source>
</evidence>
<evidence type="ECO:0000256" key="3">
    <source>
        <dbReference type="ARBA" id="ARBA00022475"/>
    </source>
</evidence>
<keyword evidence="5 8" id="KW-1133">Transmembrane helix</keyword>
<evidence type="ECO:0000256" key="6">
    <source>
        <dbReference type="ARBA" id="ARBA00023136"/>
    </source>
</evidence>
<sequence>MDSVSEADGPSMAARNPEPDKRSYGKVAARGAAYSGVAQGLKLFLSMASIVVVVRLLSPSDFGVIAMTTPITGFILIFQNLGLNQAVVQARTITEEQTNALFFYNLAASAAIALVFLAIAPLVGLFYGDQRPALITAASALTVLLTGTTLQHTALLNRAMRFRALSFVEVAVAAANLAFTVGFAIWLRSYWALWLGALCGAIVNTVLVWRIGRWRPSRRIVWGSARDMVKFGANLTGFNILNFIRKNIDNVLIAKVWGSSALGLYDRSYKLMMFPLEKVNSPLARVILPALARVQDEPARYRRMFLLSIQALSICSVPGIMAVAMCSDIVIPLLFGARWSDAIPIFFWLSLAAVLQPVSNATGWLFISSGRTREMFRWGLCSTPVTIGAFLIGLPWGPVGVAKAYFLSQVVTIPALYYWCTRGSPVTARDLYAAILPTLLGGILAWCLVLVVRQHLSGALVVPIAIAGSYGFSIAVQSVTKKGRAALVEMFRLISAARA</sequence>
<dbReference type="RefSeq" id="WP_188772754.1">
    <property type="nucleotide sequence ID" value="NZ_BMHK01000033.1"/>
</dbReference>
<feature type="transmembrane region" description="Helical" evidence="8">
    <location>
        <begin position="133"/>
        <end position="150"/>
    </location>
</feature>
<comment type="similarity">
    <text evidence="2">Belongs to the polysaccharide synthase family.</text>
</comment>
<feature type="transmembrane region" description="Helical" evidence="8">
    <location>
        <begin position="162"/>
        <end position="185"/>
    </location>
</feature>
<keyword evidence="3" id="KW-1003">Cell membrane</keyword>
<evidence type="ECO:0000313" key="10">
    <source>
        <dbReference type="Proteomes" id="UP000608154"/>
    </source>
</evidence>
<evidence type="ECO:0000313" key="9">
    <source>
        <dbReference type="EMBL" id="GGC12341.1"/>
    </source>
</evidence>
<feature type="transmembrane region" description="Helical" evidence="8">
    <location>
        <begin position="102"/>
        <end position="127"/>
    </location>
</feature>
<dbReference type="AlphaFoldDB" id="A0A916TVR1"/>
<proteinExistence type="inferred from homology"/>
<feature type="transmembrane region" description="Helical" evidence="8">
    <location>
        <begin position="345"/>
        <end position="366"/>
    </location>
</feature>
<dbReference type="Proteomes" id="UP000608154">
    <property type="component" value="Unassembled WGS sequence"/>
</dbReference>
<keyword evidence="4 8" id="KW-0812">Transmembrane</keyword>
<evidence type="ECO:0000256" key="4">
    <source>
        <dbReference type="ARBA" id="ARBA00022692"/>
    </source>
</evidence>
<comment type="caution">
    <text evidence="9">The sequence shown here is derived from an EMBL/GenBank/DDBJ whole genome shotgun (WGS) entry which is preliminary data.</text>
</comment>
<dbReference type="EMBL" id="BMHK01000033">
    <property type="protein sequence ID" value="GGC12341.1"/>
    <property type="molecule type" value="Genomic_DNA"/>
</dbReference>
<gene>
    <name evidence="9" type="ORF">GCM10011494_33940</name>
</gene>
<dbReference type="PANTHER" id="PTHR30250:SF10">
    <property type="entry name" value="LIPOPOLYSACCHARIDE BIOSYNTHESIS PROTEIN WZXC"/>
    <property type="match status" value="1"/>
</dbReference>
<dbReference type="Pfam" id="PF13440">
    <property type="entry name" value="Polysacc_synt_3"/>
    <property type="match status" value="1"/>
</dbReference>
<reference evidence="9" key="2">
    <citation type="submission" date="2020-09" db="EMBL/GenBank/DDBJ databases">
        <authorList>
            <person name="Sun Q."/>
            <person name="Zhou Y."/>
        </authorList>
    </citation>
    <scope>NUCLEOTIDE SEQUENCE</scope>
    <source>
        <strain evidence="9">CGMCC 1.15095</strain>
    </source>
</reference>
<organism evidence="9 10">
    <name type="scientific">Novosphingobium endophyticum</name>
    <dbReference type="NCBI Taxonomy" id="1955250"/>
    <lineage>
        <taxon>Bacteria</taxon>
        <taxon>Pseudomonadati</taxon>
        <taxon>Pseudomonadota</taxon>
        <taxon>Alphaproteobacteria</taxon>
        <taxon>Sphingomonadales</taxon>
        <taxon>Sphingomonadaceae</taxon>
        <taxon>Novosphingobium</taxon>
    </lineage>
</organism>
<feature type="transmembrane region" description="Helical" evidence="8">
    <location>
        <begin position="191"/>
        <end position="209"/>
    </location>
</feature>
<evidence type="ECO:0000256" key="5">
    <source>
        <dbReference type="ARBA" id="ARBA00022989"/>
    </source>
</evidence>
<dbReference type="InterPro" id="IPR050833">
    <property type="entry name" value="Poly_Biosynth_Transport"/>
</dbReference>
<feature type="transmembrane region" description="Helical" evidence="8">
    <location>
        <begin position="431"/>
        <end position="452"/>
    </location>
</feature>
<dbReference type="GO" id="GO:0005886">
    <property type="term" value="C:plasma membrane"/>
    <property type="evidence" value="ECO:0007669"/>
    <property type="project" value="UniProtKB-SubCell"/>
</dbReference>
<name>A0A916TVR1_9SPHN</name>
<feature type="transmembrane region" description="Helical" evidence="8">
    <location>
        <begin position="62"/>
        <end position="81"/>
    </location>
</feature>
<keyword evidence="10" id="KW-1185">Reference proteome</keyword>
<accession>A0A916TVR1</accession>
<feature type="transmembrane region" description="Helical" evidence="8">
    <location>
        <begin position="31"/>
        <end position="56"/>
    </location>
</feature>
<protein>
    <submittedName>
        <fullName evidence="9">Lipopolysaccharide biosynthesis protein</fullName>
    </submittedName>
</protein>
<feature type="region of interest" description="Disordered" evidence="7">
    <location>
        <begin position="1"/>
        <end position="23"/>
    </location>
</feature>
<dbReference type="CDD" id="cd13127">
    <property type="entry name" value="MATE_tuaB_like"/>
    <property type="match status" value="1"/>
</dbReference>
<reference evidence="9" key="1">
    <citation type="journal article" date="2014" name="Int. J. Syst. Evol. Microbiol.">
        <title>Complete genome sequence of Corynebacterium casei LMG S-19264T (=DSM 44701T), isolated from a smear-ripened cheese.</title>
        <authorList>
            <consortium name="US DOE Joint Genome Institute (JGI-PGF)"/>
            <person name="Walter F."/>
            <person name="Albersmeier A."/>
            <person name="Kalinowski J."/>
            <person name="Ruckert C."/>
        </authorList>
    </citation>
    <scope>NUCLEOTIDE SEQUENCE</scope>
    <source>
        <strain evidence="9">CGMCC 1.15095</strain>
    </source>
</reference>
<feature type="transmembrane region" description="Helical" evidence="8">
    <location>
        <begin position="458"/>
        <end position="476"/>
    </location>
</feature>